<dbReference type="EMBL" id="OU015567">
    <property type="protein sequence ID" value="CAG5109781.1"/>
    <property type="molecule type" value="Genomic_DNA"/>
</dbReference>
<accession>A0ABN7T124</accession>
<dbReference type="Proteomes" id="UP001158576">
    <property type="component" value="Chromosome 2"/>
</dbReference>
<keyword evidence="2" id="KW-1185">Reference proteome</keyword>
<reference evidence="1 2" key="1">
    <citation type="submission" date="2021-04" db="EMBL/GenBank/DDBJ databases">
        <authorList>
            <person name="Bliznina A."/>
        </authorList>
    </citation>
    <scope>NUCLEOTIDE SEQUENCE [LARGE SCALE GENOMIC DNA]</scope>
</reference>
<organism evidence="1 2">
    <name type="scientific">Oikopleura dioica</name>
    <name type="common">Tunicate</name>
    <dbReference type="NCBI Taxonomy" id="34765"/>
    <lineage>
        <taxon>Eukaryota</taxon>
        <taxon>Metazoa</taxon>
        <taxon>Chordata</taxon>
        <taxon>Tunicata</taxon>
        <taxon>Appendicularia</taxon>
        <taxon>Copelata</taxon>
        <taxon>Oikopleuridae</taxon>
        <taxon>Oikopleura</taxon>
    </lineage>
</organism>
<gene>
    <name evidence="1" type="ORF">OKIOD_LOCUS13035</name>
</gene>
<name>A0ABN7T124_OIKDI</name>
<protein>
    <submittedName>
        <fullName evidence="1">Oidioi.mRNA.OKI2018_I69.chr2.g4270.t1.cds</fullName>
    </submittedName>
</protein>
<evidence type="ECO:0000313" key="2">
    <source>
        <dbReference type="Proteomes" id="UP001158576"/>
    </source>
</evidence>
<sequence length="326" mass="38644">MLTEIIFSDGSSGTYENSFLEENYPFFKTLFEFDEAESSETESFFDDLEPCTKVALPMKMVTFEILDFSEWEVEPFLDFVGMETVKVANTIEDVLRQMTLLHMNKHLVKIGYGSVPDDLRRFVPTKLPVVDPKFRYVKFTPRKASLIFRRSRGEPNKSDECQVYTFFKNKKMVNCGIEILMIFEREIFDLPMNCYRSRSKEFSFKLMDLLPDYYKNYDILFNQRRTLRELYSRYPAKIEEVDTSSYSGNSLAFLENTEAKQLWKVKIRFWKKRAFVRNGIKASQKVWEEDKLVFLLYEDDESIKYIPSGEFLKKDKFVPAPFYGGY</sequence>
<proteinExistence type="predicted"/>
<evidence type="ECO:0000313" key="1">
    <source>
        <dbReference type="EMBL" id="CAG5109781.1"/>
    </source>
</evidence>